<gene>
    <name evidence="1" type="ORF">D1H98_09380</name>
</gene>
<dbReference type="AlphaFoldDB" id="A0A3A6V546"/>
<proteinExistence type="predicted"/>
<organism evidence="1 2">
    <name type="scientific">Legionella pneumophila subsp. pneumophila</name>
    <dbReference type="NCBI Taxonomy" id="91891"/>
    <lineage>
        <taxon>Bacteria</taxon>
        <taxon>Pseudomonadati</taxon>
        <taxon>Pseudomonadota</taxon>
        <taxon>Gammaproteobacteria</taxon>
        <taxon>Legionellales</taxon>
        <taxon>Legionellaceae</taxon>
        <taxon>Legionella</taxon>
    </lineage>
</organism>
<comment type="caution">
    <text evidence="1">The sequence shown here is derived from an EMBL/GenBank/DDBJ whole genome shotgun (WGS) entry which is preliminary data.</text>
</comment>
<protein>
    <submittedName>
        <fullName evidence="1">Uncharacterized protein</fullName>
    </submittedName>
</protein>
<reference evidence="1 2" key="1">
    <citation type="submission" date="2018-08" db="EMBL/GenBank/DDBJ databases">
        <title>Genome Sequences of Legionella pneumophila subsp. pneumophila Isolates, Recovered from a Drinking Water System in a Large Builging.</title>
        <authorList>
            <person name="Gomez-Alvarez V."/>
            <person name="Boczek L."/>
            <person name="King D."/>
            <person name="Pemberton A."/>
            <person name="Pfaller S."/>
            <person name="Rodgers M."/>
            <person name="Santodomingo J."/>
            <person name="Revetta R."/>
        </authorList>
    </citation>
    <scope>NUCLEOTIDE SEQUENCE [LARGE SCALE GENOMIC DNA]</scope>
    <source>
        <strain evidence="1 2">L01C.1</strain>
    </source>
</reference>
<evidence type="ECO:0000313" key="1">
    <source>
        <dbReference type="EMBL" id="RJY34954.1"/>
    </source>
</evidence>
<accession>A0A3A6V546</accession>
<sequence>MIHLLGIVLSGLAKKPNFLVKNCFQFSHLVYLNSLIKNIFCLDLGAFRKP</sequence>
<evidence type="ECO:0000313" key="2">
    <source>
        <dbReference type="Proteomes" id="UP000277145"/>
    </source>
</evidence>
<dbReference type="EMBL" id="QWDR01000001">
    <property type="protein sequence ID" value="RJY34954.1"/>
    <property type="molecule type" value="Genomic_DNA"/>
</dbReference>
<name>A0A3A6V546_LEGPN</name>
<dbReference type="Proteomes" id="UP000277145">
    <property type="component" value="Unassembled WGS sequence"/>
</dbReference>